<keyword evidence="2" id="KW-0862">Zinc</keyword>
<sequence length="1473" mass="162210">MGPDTTSSTPEPADIVPDPHARRLSTTTDPFELFEEARSLSGVSDAHARSGRDSDASSERMDRIEGLLEGMAAKLAAQQLQMQTQLQQVTEAQQAPRSSGHRLFATSSEHGEASANTAATCRTRAGAVPSAAAEPAAARSCSRGAAAARAVLPAAELRPEDAEDEGPGLAGVSEVLRQGDLRRGRCRLPRVGQEVRAAPGGGAVDERRGLTRRLQDTGTEQQVGGADVAFFDKMQPKWVAESNTVEHVMDRMLGFYTTKVPVSKAMDLMSEAKPSNKTWTEHFQYLVYVAEQAGCPDQFVLQCLCDSALEHVKRAMLTRLDSSRVDYIQHAWELVAFAAEYEISSGKTHARSGVSRSGRGVFGGRGGHGGQGGRGQEFVGRVDAGGDRACWGCGKEGHMKRDCPGEKTPKGGKVTLAVSSACTTRGLSDDGVWILDSGSSVHLVNDESLLRDTVDYVDSWSTANGGMLSVTKRGTVELRTVVDGSESRVDLTNVYYSKGVINNIISYGLLEENGVYLTRLNKKSYVMRESDERRIFEVRRTNGVLLVDTLGGCGKQERVNAVMAAFESRGISADAVTECTLLELHNRLGHLAFDTLERMADLPGSGVKLTSRVRLNCLTCAQGNQHKVNQSKKDTGQNAPVDKIGGVICSDIKGPMTPSDRHGNRYMINFVDHSSNYVRAFLAKNKVDATKKFEHFLVFFEKEYNCRIHVLRTDGGGEYMNVEDFCRATGVRRQVSEANNQASNGKAERMHRTILNMARCMLFASGLPLKFWGYAVEPRQEGLAAKGRGGDDRRKERRDQGFKVYIPKDMVVMTTQHIENVETLDSKQNVQLQAQLKREDPELWRSIEEREEATQQKVKAPKKKKKKQVKGKKKKKKAHGTDDVGEDAEGDQGSEGAGEQLAPTTASAAPAARMQTRHMGAKHVPVQVVHDVVTPDPRNYREAMRDARANKWKEAIKVEFEALKSNNTWEVVARPRNSKLLHTKWVFKTKTHADGTVERYKGRLVVCGNEHEYGIDYIVTFSAVLDMTTGKLIFVMAHVWGVPARHGDVPSAYVKADKEEGLEIYLYIPDGMEIPDELLALLGVKHKGQLALRLIKSLYGLKQDGRLWNRLLHKILVKLGFCQCYTDGCLYYKRDAGGVTLVGVYVDDLLVTGTSNARVDAFFEDMAVLELKDLGVVSKFLGIGFEYDKDKGWLLEQRQVILGMLDKFGLSEASAVRVPIGGEHKNDVDGELLPNDGAGSPQRPIVQSFQSLVGSLLWVARCTRPDIAYAVHRVTRRTHEPRVSDWRLAKKIARYLKGTVDTKFAMHAPRGSMSEDTIVVEGYSDADFAGDRVDRKSVSGGVLMVCGKVVGWICKKQSSVALSTMEAEFVAASQVTAEMLGIVELLSEIGIKVKVPYKLHVDNQAAIKQIEGEGTSGRAKHIDIRFKFIKDLSRNEGLNVSYCESKLMRADILTKTLPAPRLEELRVLAMLTT</sequence>
<feature type="domain" description="CCHC-type" evidence="4">
    <location>
        <begin position="390"/>
        <end position="404"/>
    </location>
</feature>
<keyword evidence="1" id="KW-0645">Protease</keyword>
<dbReference type="SUPFAM" id="SSF56672">
    <property type="entry name" value="DNA/RNA polymerases"/>
    <property type="match status" value="1"/>
</dbReference>
<name>A0A9W6YCW4_9STRA</name>
<dbReference type="Proteomes" id="UP001165121">
    <property type="component" value="Unassembled WGS sequence"/>
</dbReference>
<dbReference type="Gene3D" id="3.30.420.10">
    <property type="entry name" value="Ribonuclease H-like superfamily/Ribonuclease H"/>
    <property type="match status" value="1"/>
</dbReference>
<keyword evidence="7" id="KW-1185">Reference proteome</keyword>
<dbReference type="InterPro" id="IPR043502">
    <property type="entry name" value="DNA/RNA_pol_sf"/>
</dbReference>
<evidence type="ECO:0000313" key="7">
    <source>
        <dbReference type="Proteomes" id="UP001165121"/>
    </source>
</evidence>
<dbReference type="InterPro" id="IPR001878">
    <property type="entry name" value="Znf_CCHC"/>
</dbReference>
<dbReference type="EMBL" id="BSXT01004697">
    <property type="protein sequence ID" value="GMF58633.1"/>
    <property type="molecule type" value="Genomic_DNA"/>
</dbReference>
<dbReference type="CDD" id="cd09272">
    <property type="entry name" value="RNase_HI_RT_Ty1"/>
    <property type="match status" value="1"/>
</dbReference>
<keyword evidence="2" id="KW-0479">Metal-binding</keyword>
<dbReference type="SUPFAM" id="SSF53098">
    <property type="entry name" value="Ribonuclease H-like"/>
    <property type="match status" value="1"/>
</dbReference>
<dbReference type="PROSITE" id="PS50994">
    <property type="entry name" value="INTEGRASE"/>
    <property type="match status" value="1"/>
</dbReference>
<feature type="compositionally biased region" description="Basic residues" evidence="3">
    <location>
        <begin position="859"/>
        <end position="878"/>
    </location>
</feature>
<evidence type="ECO:0000256" key="3">
    <source>
        <dbReference type="SAM" id="MobiDB-lite"/>
    </source>
</evidence>
<dbReference type="GO" id="GO:0004190">
    <property type="term" value="F:aspartic-type endopeptidase activity"/>
    <property type="evidence" value="ECO:0007669"/>
    <property type="project" value="UniProtKB-KW"/>
</dbReference>
<dbReference type="PANTHER" id="PTHR11439:SF440">
    <property type="entry name" value="INTEGRASE CATALYTIC DOMAIN-CONTAINING PROTEIN"/>
    <property type="match status" value="1"/>
</dbReference>
<dbReference type="GO" id="GO:0003676">
    <property type="term" value="F:nucleic acid binding"/>
    <property type="evidence" value="ECO:0007669"/>
    <property type="project" value="InterPro"/>
</dbReference>
<feature type="region of interest" description="Disordered" evidence="3">
    <location>
        <begin position="1"/>
        <end position="63"/>
    </location>
</feature>
<dbReference type="PROSITE" id="PS50158">
    <property type="entry name" value="ZF_CCHC"/>
    <property type="match status" value="1"/>
</dbReference>
<dbReference type="PANTHER" id="PTHR11439">
    <property type="entry name" value="GAG-POL-RELATED RETROTRANSPOSON"/>
    <property type="match status" value="1"/>
</dbReference>
<keyword evidence="2" id="KW-0863">Zinc-finger</keyword>
<organism evidence="6 7">
    <name type="scientific">Phytophthora fragariaefolia</name>
    <dbReference type="NCBI Taxonomy" id="1490495"/>
    <lineage>
        <taxon>Eukaryota</taxon>
        <taxon>Sar</taxon>
        <taxon>Stramenopiles</taxon>
        <taxon>Oomycota</taxon>
        <taxon>Peronosporomycetes</taxon>
        <taxon>Peronosporales</taxon>
        <taxon>Peronosporaceae</taxon>
        <taxon>Phytophthora</taxon>
    </lineage>
</organism>
<dbReference type="InterPro" id="IPR013103">
    <property type="entry name" value="RVT_2"/>
</dbReference>
<keyword evidence="1" id="KW-0064">Aspartyl protease</keyword>
<feature type="compositionally biased region" description="Basic and acidic residues" evidence="3">
    <location>
        <begin position="46"/>
        <end position="63"/>
    </location>
</feature>
<keyword evidence="1" id="KW-0378">Hydrolase</keyword>
<feature type="compositionally biased region" description="Acidic residues" evidence="3">
    <location>
        <begin position="883"/>
        <end position="892"/>
    </location>
</feature>
<feature type="compositionally biased region" description="Low complexity" evidence="3">
    <location>
        <begin position="902"/>
        <end position="912"/>
    </location>
</feature>
<gene>
    <name evidence="6" type="ORF">Pfra01_002524300</name>
</gene>
<dbReference type="Pfam" id="PF07727">
    <property type="entry name" value="RVT_2"/>
    <property type="match status" value="1"/>
</dbReference>
<evidence type="ECO:0000313" key="6">
    <source>
        <dbReference type="EMBL" id="GMF58633.1"/>
    </source>
</evidence>
<feature type="region of interest" description="Disordered" evidence="3">
    <location>
        <begin position="852"/>
        <end position="918"/>
    </location>
</feature>
<comment type="caution">
    <text evidence="6">The sequence shown here is derived from an EMBL/GenBank/DDBJ whole genome shotgun (WGS) entry which is preliminary data.</text>
</comment>
<protein>
    <submittedName>
        <fullName evidence="6">Unnamed protein product</fullName>
    </submittedName>
</protein>
<dbReference type="InterPro" id="IPR054722">
    <property type="entry name" value="PolX-like_BBD"/>
</dbReference>
<dbReference type="SMART" id="SM00343">
    <property type="entry name" value="ZnF_C2HC"/>
    <property type="match status" value="1"/>
</dbReference>
<dbReference type="GO" id="GO:0015074">
    <property type="term" value="P:DNA integration"/>
    <property type="evidence" value="ECO:0007669"/>
    <property type="project" value="InterPro"/>
</dbReference>
<dbReference type="InterPro" id="IPR001584">
    <property type="entry name" value="Integrase_cat-core"/>
</dbReference>
<dbReference type="InterPro" id="IPR012337">
    <property type="entry name" value="RNaseH-like_sf"/>
</dbReference>
<dbReference type="Pfam" id="PF22936">
    <property type="entry name" value="Pol_BBD"/>
    <property type="match status" value="1"/>
</dbReference>
<feature type="region of interest" description="Disordered" evidence="3">
    <location>
        <begin position="349"/>
        <end position="378"/>
    </location>
</feature>
<reference evidence="6" key="1">
    <citation type="submission" date="2023-04" db="EMBL/GenBank/DDBJ databases">
        <title>Phytophthora fragariaefolia NBRC 109709.</title>
        <authorList>
            <person name="Ichikawa N."/>
            <person name="Sato H."/>
            <person name="Tonouchi N."/>
        </authorList>
    </citation>
    <scope>NUCLEOTIDE SEQUENCE</scope>
    <source>
        <strain evidence="6">NBRC 109709</strain>
    </source>
</reference>
<proteinExistence type="predicted"/>
<dbReference type="InterPro" id="IPR036875">
    <property type="entry name" value="Znf_CCHC_sf"/>
</dbReference>
<dbReference type="GO" id="GO:0008270">
    <property type="term" value="F:zinc ion binding"/>
    <property type="evidence" value="ECO:0007669"/>
    <property type="project" value="UniProtKB-KW"/>
</dbReference>
<dbReference type="SUPFAM" id="SSF57756">
    <property type="entry name" value="Retrovirus zinc finger-like domains"/>
    <property type="match status" value="1"/>
</dbReference>
<evidence type="ECO:0000259" key="4">
    <source>
        <dbReference type="PROSITE" id="PS50158"/>
    </source>
</evidence>
<dbReference type="InterPro" id="IPR036397">
    <property type="entry name" value="RNaseH_sf"/>
</dbReference>
<feature type="domain" description="Integrase catalytic" evidence="5">
    <location>
        <begin position="636"/>
        <end position="815"/>
    </location>
</feature>
<evidence type="ECO:0000256" key="2">
    <source>
        <dbReference type="PROSITE-ProRule" id="PRU00047"/>
    </source>
</evidence>
<accession>A0A9W6YCW4</accession>
<evidence type="ECO:0000256" key="1">
    <source>
        <dbReference type="ARBA" id="ARBA00022750"/>
    </source>
</evidence>
<evidence type="ECO:0000259" key="5">
    <source>
        <dbReference type="PROSITE" id="PS50994"/>
    </source>
</evidence>
<feature type="compositionally biased region" description="Gly residues" evidence="3">
    <location>
        <begin position="360"/>
        <end position="375"/>
    </location>
</feature>
<feature type="compositionally biased region" description="Polar residues" evidence="3">
    <location>
        <begin position="1"/>
        <end position="10"/>
    </location>
</feature>
<dbReference type="OrthoDB" id="118437at2759"/>